<dbReference type="Proteomes" id="UP000242146">
    <property type="component" value="Unassembled WGS sequence"/>
</dbReference>
<reference evidence="1 2" key="1">
    <citation type="submission" date="2016-07" db="EMBL/GenBank/DDBJ databases">
        <title>Pervasive Adenine N6-methylation of Active Genes in Fungi.</title>
        <authorList>
            <consortium name="DOE Joint Genome Institute"/>
            <person name="Mondo S.J."/>
            <person name="Dannebaum R.O."/>
            <person name="Kuo R.C."/>
            <person name="Labutti K."/>
            <person name="Haridas S."/>
            <person name="Kuo A."/>
            <person name="Salamov A."/>
            <person name="Ahrendt S.R."/>
            <person name="Lipzen A."/>
            <person name="Sullivan W."/>
            <person name="Andreopoulos W.B."/>
            <person name="Clum A."/>
            <person name="Lindquist E."/>
            <person name="Daum C."/>
            <person name="Ramamoorthy G.K."/>
            <person name="Gryganskyi A."/>
            <person name="Culley D."/>
            <person name="Magnuson J.K."/>
            <person name="James T.Y."/>
            <person name="O'Malley M.A."/>
            <person name="Stajich J.E."/>
            <person name="Spatafora J.W."/>
            <person name="Visel A."/>
            <person name="Grigoriev I.V."/>
        </authorList>
    </citation>
    <scope>NUCLEOTIDE SEQUENCE [LARGE SCALE GENOMIC DNA]</scope>
    <source>
        <strain evidence="1 2">NRRL 3301</strain>
    </source>
</reference>
<dbReference type="InterPro" id="IPR003903">
    <property type="entry name" value="UIM_dom"/>
</dbReference>
<dbReference type="EMBL" id="MCGT01000022">
    <property type="protein sequence ID" value="ORX50980.1"/>
    <property type="molecule type" value="Genomic_DNA"/>
</dbReference>
<evidence type="ECO:0000313" key="2">
    <source>
        <dbReference type="Proteomes" id="UP000242146"/>
    </source>
</evidence>
<evidence type="ECO:0000313" key="1">
    <source>
        <dbReference type="EMBL" id="ORX50980.1"/>
    </source>
</evidence>
<accession>A0A1X2GE77</accession>
<proteinExistence type="predicted"/>
<organism evidence="1 2">
    <name type="scientific">Hesseltinella vesiculosa</name>
    <dbReference type="NCBI Taxonomy" id="101127"/>
    <lineage>
        <taxon>Eukaryota</taxon>
        <taxon>Fungi</taxon>
        <taxon>Fungi incertae sedis</taxon>
        <taxon>Mucoromycota</taxon>
        <taxon>Mucoromycotina</taxon>
        <taxon>Mucoromycetes</taxon>
        <taxon>Mucorales</taxon>
        <taxon>Cunninghamellaceae</taxon>
        <taxon>Hesseltinella</taxon>
    </lineage>
</organism>
<sequence>MLTIASLATLAPRPTSMAMATPTMTLHAPVSCAKNVQHLKGSHLEHHYERCLARLDNATREERNSTFAGQVSFSKQLAACPVCHDSLPSRSLRTNMAHMKRCGRDRQLTMVQLMRKIRLPPSSSPFFDAPFSASSSTNIPKQSKNATVLDCGLEENSDFSDQVIVYRVATSLRSKPRSPSPDEEEQLAMALSLSMHEDAHQLPIRRRKAPINVNAANIVTMEESRSLACLFLARLIEKHRLKAVPLRESSSIPLVTSKLALPVHSSTTTL</sequence>
<gene>
    <name evidence="1" type="ORF">DM01DRAFT_1093606</name>
</gene>
<comment type="caution">
    <text evidence="1">The sequence shown here is derived from an EMBL/GenBank/DDBJ whole genome shotgun (WGS) entry which is preliminary data.</text>
</comment>
<dbReference type="AlphaFoldDB" id="A0A1X2GE77"/>
<dbReference type="PROSITE" id="PS50330">
    <property type="entry name" value="UIM"/>
    <property type="match status" value="1"/>
</dbReference>
<dbReference type="OrthoDB" id="5576441at2759"/>
<name>A0A1X2GE77_9FUNG</name>
<protein>
    <submittedName>
        <fullName evidence="1">Uncharacterized protein</fullName>
    </submittedName>
</protein>
<dbReference type="STRING" id="101127.A0A1X2GE77"/>
<keyword evidence="2" id="KW-1185">Reference proteome</keyword>